<keyword evidence="5 9" id="KW-0822">Tryptophan biosynthesis</keyword>
<protein>
    <recommendedName>
        <fullName evidence="9">Tryptophan synthase alpha chain</fullName>
        <ecNumber evidence="9">4.2.1.20</ecNumber>
    </recommendedName>
</protein>
<dbReference type="InterPro" id="IPR002028">
    <property type="entry name" value="Trp_synthase_suA"/>
</dbReference>
<evidence type="ECO:0000313" key="11">
    <source>
        <dbReference type="EMBL" id="REA56027.1"/>
    </source>
</evidence>
<keyword evidence="4 9" id="KW-0028">Amino-acid biosynthesis</keyword>
<gene>
    <name evidence="9" type="primary">trpA</name>
    <name evidence="11" type="ORF">DSL64_27495</name>
</gene>
<dbReference type="CDD" id="cd04724">
    <property type="entry name" value="Tryptophan_synthase_alpha"/>
    <property type="match status" value="1"/>
</dbReference>
<evidence type="ECO:0000256" key="6">
    <source>
        <dbReference type="ARBA" id="ARBA00023141"/>
    </source>
</evidence>
<reference evidence="11 12" key="1">
    <citation type="submission" date="2018-07" db="EMBL/GenBank/DDBJ databases">
        <title>Dyadobacter roseus sp. nov., isolated from rose rhizosphere soil.</title>
        <authorList>
            <person name="Chen L."/>
        </authorList>
    </citation>
    <scope>NUCLEOTIDE SEQUENCE [LARGE SCALE GENOMIC DNA]</scope>
    <source>
        <strain evidence="11 12">RS19</strain>
    </source>
</reference>
<evidence type="ECO:0000313" key="12">
    <source>
        <dbReference type="Proteomes" id="UP000256373"/>
    </source>
</evidence>
<comment type="pathway">
    <text evidence="2 9">Amino-acid biosynthesis; L-tryptophan biosynthesis; L-tryptophan from chorismate: step 5/5.</text>
</comment>
<dbReference type="HAMAP" id="MF_00131">
    <property type="entry name" value="Trp_synth_alpha"/>
    <property type="match status" value="1"/>
</dbReference>
<dbReference type="FunFam" id="3.20.20.70:FF:000037">
    <property type="entry name" value="Tryptophan synthase alpha chain"/>
    <property type="match status" value="1"/>
</dbReference>
<dbReference type="InterPro" id="IPR013785">
    <property type="entry name" value="Aldolase_TIM"/>
</dbReference>
<dbReference type="PROSITE" id="PS00167">
    <property type="entry name" value="TRP_SYNTHASE_ALPHA"/>
    <property type="match status" value="1"/>
</dbReference>
<dbReference type="NCBIfam" id="TIGR00262">
    <property type="entry name" value="trpA"/>
    <property type="match status" value="1"/>
</dbReference>
<name>A0A3D8Y2T4_9BACT</name>
<keyword evidence="6 9" id="KW-0057">Aromatic amino acid biosynthesis</keyword>
<dbReference type="UniPathway" id="UPA00035">
    <property type="reaction ID" value="UER00044"/>
</dbReference>
<proteinExistence type="inferred from homology"/>
<dbReference type="InterPro" id="IPR011060">
    <property type="entry name" value="RibuloseP-bd_barrel"/>
</dbReference>
<dbReference type="Pfam" id="PF00290">
    <property type="entry name" value="Trp_syntA"/>
    <property type="match status" value="1"/>
</dbReference>
<dbReference type="InterPro" id="IPR018204">
    <property type="entry name" value="Trp_synthase_alpha_AS"/>
</dbReference>
<evidence type="ECO:0000256" key="8">
    <source>
        <dbReference type="ARBA" id="ARBA00049047"/>
    </source>
</evidence>
<dbReference type="Proteomes" id="UP000256373">
    <property type="component" value="Unassembled WGS sequence"/>
</dbReference>
<dbReference type="GO" id="GO:0005829">
    <property type="term" value="C:cytosol"/>
    <property type="evidence" value="ECO:0007669"/>
    <property type="project" value="TreeGrafter"/>
</dbReference>
<evidence type="ECO:0000256" key="5">
    <source>
        <dbReference type="ARBA" id="ARBA00022822"/>
    </source>
</evidence>
<organism evidence="11 12">
    <name type="scientific">Dyadobacter luteus</name>
    <dbReference type="NCBI Taxonomy" id="2259619"/>
    <lineage>
        <taxon>Bacteria</taxon>
        <taxon>Pseudomonadati</taxon>
        <taxon>Bacteroidota</taxon>
        <taxon>Cytophagia</taxon>
        <taxon>Cytophagales</taxon>
        <taxon>Spirosomataceae</taxon>
        <taxon>Dyadobacter</taxon>
    </lineage>
</organism>
<sequence>MNRITSLFKTAAESDNDGLLNVYFTAGFPKLDDTITVLTALQDGGADLVEIGMPYSDPVADGETIQHSNDVALENGMSVRILFEQLQGMRDTITVPVLLMGYINPVLQFGIEAFCKKCAEVGVDGLILPDMPMDVYETEYKPLFDAYGILNIFLVTPQTSEKRIRQIDEVGEGFIYTVSSASVTGSQSGVSTNMESYFERLNDMQLKNPRLIGFGIKDHATFSKASQYAAGAIIGSAFIRVLMESNDLVNDIKTFVSEVKNKPLTTVEA</sequence>
<evidence type="ECO:0000256" key="9">
    <source>
        <dbReference type="HAMAP-Rule" id="MF_00131"/>
    </source>
</evidence>
<dbReference type="PANTHER" id="PTHR43406">
    <property type="entry name" value="TRYPTOPHAN SYNTHASE, ALPHA CHAIN"/>
    <property type="match status" value="1"/>
</dbReference>
<evidence type="ECO:0000256" key="7">
    <source>
        <dbReference type="ARBA" id="ARBA00023239"/>
    </source>
</evidence>
<comment type="function">
    <text evidence="1 9">The alpha subunit is responsible for the aldol cleavage of indoleglycerol phosphate to indole and glyceraldehyde 3-phosphate.</text>
</comment>
<comment type="subunit">
    <text evidence="3 9">Tetramer of two alpha and two beta chains.</text>
</comment>
<dbReference type="GO" id="GO:0004834">
    <property type="term" value="F:tryptophan synthase activity"/>
    <property type="evidence" value="ECO:0007669"/>
    <property type="project" value="UniProtKB-UniRule"/>
</dbReference>
<feature type="active site" description="Proton acceptor" evidence="9">
    <location>
        <position position="61"/>
    </location>
</feature>
<evidence type="ECO:0000256" key="1">
    <source>
        <dbReference type="ARBA" id="ARBA00003365"/>
    </source>
</evidence>
<dbReference type="Gene3D" id="3.20.20.70">
    <property type="entry name" value="Aldolase class I"/>
    <property type="match status" value="1"/>
</dbReference>
<dbReference type="EMBL" id="QNUL01000042">
    <property type="protein sequence ID" value="REA56027.1"/>
    <property type="molecule type" value="Genomic_DNA"/>
</dbReference>
<dbReference type="EC" id="4.2.1.20" evidence="9"/>
<evidence type="ECO:0000256" key="2">
    <source>
        <dbReference type="ARBA" id="ARBA00004733"/>
    </source>
</evidence>
<dbReference type="RefSeq" id="WP_115834179.1">
    <property type="nucleotide sequence ID" value="NZ_QNUL01000042.1"/>
</dbReference>
<comment type="similarity">
    <text evidence="9 10">Belongs to the TrpA family.</text>
</comment>
<dbReference type="PANTHER" id="PTHR43406:SF1">
    <property type="entry name" value="TRYPTOPHAN SYNTHASE ALPHA CHAIN, CHLOROPLASTIC"/>
    <property type="match status" value="1"/>
</dbReference>
<feature type="active site" description="Proton acceptor" evidence="9">
    <location>
        <position position="50"/>
    </location>
</feature>
<comment type="caution">
    <text evidence="11">The sequence shown here is derived from an EMBL/GenBank/DDBJ whole genome shotgun (WGS) entry which is preliminary data.</text>
</comment>
<accession>A0A3D8Y2T4</accession>
<evidence type="ECO:0000256" key="4">
    <source>
        <dbReference type="ARBA" id="ARBA00022605"/>
    </source>
</evidence>
<dbReference type="SUPFAM" id="SSF51366">
    <property type="entry name" value="Ribulose-phoshate binding barrel"/>
    <property type="match status" value="1"/>
</dbReference>
<keyword evidence="12" id="KW-1185">Reference proteome</keyword>
<comment type="catalytic activity">
    <reaction evidence="8 9">
        <text>(1S,2R)-1-C-(indol-3-yl)glycerol 3-phosphate + L-serine = D-glyceraldehyde 3-phosphate + L-tryptophan + H2O</text>
        <dbReference type="Rhea" id="RHEA:10532"/>
        <dbReference type="ChEBI" id="CHEBI:15377"/>
        <dbReference type="ChEBI" id="CHEBI:33384"/>
        <dbReference type="ChEBI" id="CHEBI:57912"/>
        <dbReference type="ChEBI" id="CHEBI:58866"/>
        <dbReference type="ChEBI" id="CHEBI:59776"/>
        <dbReference type="EC" id="4.2.1.20"/>
    </reaction>
</comment>
<dbReference type="AlphaFoldDB" id="A0A3D8Y2T4"/>
<evidence type="ECO:0000256" key="10">
    <source>
        <dbReference type="RuleBase" id="RU003662"/>
    </source>
</evidence>
<evidence type="ECO:0000256" key="3">
    <source>
        <dbReference type="ARBA" id="ARBA00011270"/>
    </source>
</evidence>
<keyword evidence="7 9" id="KW-0456">Lyase</keyword>
<dbReference type="OrthoDB" id="9804578at2"/>